<feature type="transmembrane region" description="Helical" evidence="6">
    <location>
        <begin position="59"/>
        <end position="78"/>
    </location>
</feature>
<feature type="domain" description="RDD" evidence="7">
    <location>
        <begin position="13"/>
        <end position="161"/>
    </location>
</feature>
<proteinExistence type="predicted"/>
<evidence type="ECO:0000256" key="2">
    <source>
        <dbReference type="ARBA" id="ARBA00022475"/>
    </source>
</evidence>
<keyword evidence="2" id="KW-1003">Cell membrane</keyword>
<evidence type="ECO:0000256" key="4">
    <source>
        <dbReference type="ARBA" id="ARBA00022989"/>
    </source>
</evidence>
<evidence type="ECO:0000259" key="7">
    <source>
        <dbReference type="Pfam" id="PF06271"/>
    </source>
</evidence>
<reference evidence="9" key="1">
    <citation type="submission" date="2016-10" db="EMBL/GenBank/DDBJ databases">
        <authorList>
            <person name="Varghese N."/>
            <person name="Submissions S."/>
        </authorList>
    </citation>
    <scope>NUCLEOTIDE SEQUENCE [LARGE SCALE GENOMIC DNA]</scope>
    <source>
        <strain evidence="9">UNC178MFTsu3.1</strain>
    </source>
</reference>
<organism evidence="8 9">
    <name type="scientific">Dyella marensis</name>
    <dbReference type="NCBI Taxonomy" id="500610"/>
    <lineage>
        <taxon>Bacteria</taxon>
        <taxon>Pseudomonadati</taxon>
        <taxon>Pseudomonadota</taxon>
        <taxon>Gammaproteobacteria</taxon>
        <taxon>Lysobacterales</taxon>
        <taxon>Rhodanobacteraceae</taxon>
        <taxon>Dyella</taxon>
    </lineage>
</organism>
<dbReference type="STRING" id="500610.SAMN02799615_03448"/>
<dbReference type="PANTHER" id="PTHR36115">
    <property type="entry name" value="PROLINE-RICH ANTIGEN HOMOLOG-RELATED"/>
    <property type="match status" value="1"/>
</dbReference>
<keyword evidence="9" id="KW-1185">Reference proteome</keyword>
<dbReference type="AlphaFoldDB" id="A0A1I2IGE1"/>
<evidence type="ECO:0000256" key="3">
    <source>
        <dbReference type="ARBA" id="ARBA00022692"/>
    </source>
</evidence>
<dbReference type="Proteomes" id="UP000199477">
    <property type="component" value="Unassembled WGS sequence"/>
</dbReference>
<comment type="subcellular location">
    <subcellularLocation>
        <location evidence="1">Cell membrane</location>
        <topology evidence="1">Multi-pass membrane protein</topology>
    </subcellularLocation>
</comment>
<name>A0A1I2IGE1_9GAMM</name>
<gene>
    <name evidence="8" type="ORF">SAMN02799615_03448</name>
</gene>
<evidence type="ECO:0000256" key="6">
    <source>
        <dbReference type="SAM" id="Phobius"/>
    </source>
</evidence>
<sequence length="168" mass="18433">MNPSIPNAALVPATLPRRLLALFYDLWAVIAIVATVGYICQRATGGQLIATAGHVETVWWYQPLQGLVLSAYFIASWLRGGQTLGMRPWRLRLVRSDGGPVRFAQAAIRLLAGAAPLLLLELARVLGTAASLWAVLVAWTIWFAWALTNPRRRTLHDVIAGTELIRIA</sequence>
<accession>A0A1I2IGE1</accession>
<dbReference type="RefSeq" id="WP_026635641.1">
    <property type="nucleotide sequence ID" value="NZ_FONH01000016.1"/>
</dbReference>
<feature type="transmembrane region" description="Helical" evidence="6">
    <location>
        <begin position="21"/>
        <end position="39"/>
    </location>
</feature>
<evidence type="ECO:0000256" key="5">
    <source>
        <dbReference type="ARBA" id="ARBA00023136"/>
    </source>
</evidence>
<keyword evidence="5 6" id="KW-0472">Membrane</keyword>
<keyword evidence="3 6" id="KW-0812">Transmembrane</keyword>
<dbReference type="InterPro" id="IPR010432">
    <property type="entry name" value="RDD"/>
</dbReference>
<evidence type="ECO:0000256" key="1">
    <source>
        <dbReference type="ARBA" id="ARBA00004651"/>
    </source>
</evidence>
<feature type="transmembrane region" description="Helical" evidence="6">
    <location>
        <begin position="99"/>
        <end position="119"/>
    </location>
</feature>
<dbReference type="Pfam" id="PF06271">
    <property type="entry name" value="RDD"/>
    <property type="match status" value="1"/>
</dbReference>
<evidence type="ECO:0000313" key="9">
    <source>
        <dbReference type="Proteomes" id="UP000199477"/>
    </source>
</evidence>
<evidence type="ECO:0000313" key="8">
    <source>
        <dbReference type="EMBL" id="SFF40723.1"/>
    </source>
</evidence>
<dbReference type="GO" id="GO:0005886">
    <property type="term" value="C:plasma membrane"/>
    <property type="evidence" value="ECO:0007669"/>
    <property type="project" value="UniProtKB-SubCell"/>
</dbReference>
<dbReference type="PANTHER" id="PTHR36115:SF10">
    <property type="entry name" value="RDD DOMAIN-CONTAINING PROTEIN"/>
    <property type="match status" value="1"/>
</dbReference>
<dbReference type="EMBL" id="FONH01000016">
    <property type="protein sequence ID" value="SFF40723.1"/>
    <property type="molecule type" value="Genomic_DNA"/>
</dbReference>
<feature type="transmembrane region" description="Helical" evidence="6">
    <location>
        <begin position="125"/>
        <end position="147"/>
    </location>
</feature>
<keyword evidence="4 6" id="KW-1133">Transmembrane helix</keyword>
<protein>
    <submittedName>
        <fullName evidence="8">Uncharacterized membrane protein YckC, RDD family</fullName>
    </submittedName>
</protein>
<dbReference type="InterPro" id="IPR051791">
    <property type="entry name" value="Pra-immunoreactive"/>
</dbReference>